<evidence type="ECO:0000313" key="7">
    <source>
        <dbReference type="Proteomes" id="UP000293637"/>
    </source>
</evidence>
<dbReference type="Proteomes" id="UP000293637">
    <property type="component" value="Unassembled WGS sequence"/>
</dbReference>
<comment type="similarity">
    <text evidence="1">Belongs to the LysR transcriptional regulatory family.</text>
</comment>
<proteinExistence type="inferred from homology"/>
<dbReference type="InterPro" id="IPR005119">
    <property type="entry name" value="LysR_subst-bd"/>
</dbReference>
<name>A0A4V2KW14_STALU</name>
<dbReference type="SUPFAM" id="SSF53850">
    <property type="entry name" value="Periplasmic binding protein-like II"/>
    <property type="match status" value="1"/>
</dbReference>
<evidence type="ECO:0000313" key="6">
    <source>
        <dbReference type="EMBL" id="TBW73654.1"/>
    </source>
</evidence>
<dbReference type="GO" id="GO:0003700">
    <property type="term" value="F:DNA-binding transcription factor activity"/>
    <property type="evidence" value="ECO:0007669"/>
    <property type="project" value="InterPro"/>
</dbReference>
<dbReference type="EMBL" id="SCHB01000001">
    <property type="protein sequence ID" value="TBW73654.1"/>
    <property type="molecule type" value="Genomic_DNA"/>
</dbReference>
<gene>
    <name evidence="6" type="ORF">EQ812_02275</name>
</gene>
<dbReference type="InterPro" id="IPR000847">
    <property type="entry name" value="LysR_HTH_N"/>
</dbReference>
<keyword evidence="4" id="KW-0804">Transcription</keyword>
<evidence type="ECO:0000256" key="3">
    <source>
        <dbReference type="ARBA" id="ARBA00023125"/>
    </source>
</evidence>
<dbReference type="GO" id="GO:0005829">
    <property type="term" value="C:cytosol"/>
    <property type="evidence" value="ECO:0007669"/>
    <property type="project" value="TreeGrafter"/>
</dbReference>
<dbReference type="CDD" id="cd05466">
    <property type="entry name" value="PBP2_LTTR_substrate"/>
    <property type="match status" value="1"/>
</dbReference>
<dbReference type="InterPro" id="IPR036388">
    <property type="entry name" value="WH-like_DNA-bd_sf"/>
</dbReference>
<evidence type="ECO:0000256" key="4">
    <source>
        <dbReference type="ARBA" id="ARBA00023163"/>
    </source>
</evidence>
<dbReference type="PANTHER" id="PTHR30419:SF8">
    <property type="entry name" value="NITROGEN ASSIMILATION TRANSCRIPTIONAL ACTIVATOR-RELATED"/>
    <property type="match status" value="1"/>
</dbReference>
<dbReference type="PROSITE" id="PS50931">
    <property type="entry name" value="HTH_LYSR"/>
    <property type="match status" value="1"/>
</dbReference>
<feature type="domain" description="HTH lysR-type" evidence="5">
    <location>
        <begin position="33"/>
        <end position="90"/>
    </location>
</feature>
<evidence type="ECO:0000256" key="2">
    <source>
        <dbReference type="ARBA" id="ARBA00023015"/>
    </source>
</evidence>
<evidence type="ECO:0000259" key="5">
    <source>
        <dbReference type="PROSITE" id="PS50931"/>
    </source>
</evidence>
<dbReference type="InterPro" id="IPR036390">
    <property type="entry name" value="WH_DNA-bd_sf"/>
</dbReference>
<dbReference type="SUPFAM" id="SSF46785">
    <property type="entry name" value="Winged helix' DNA-binding domain"/>
    <property type="match status" value="1"/>
</dbReference>
<dbReference type="InterPro" id="IPR050950">
    <property type="entry name" value="HTH-type_LysR_regulators"/>
</dbReference>
<sequence>MNIQTAMFFQLNIPMIIKYDLNNYTYRKLLIDMEISYLNEFIVLAKYQNYFKASQELYIAQSTLSKHIVSLENECGYRLIDRANKQFELTESGKLFLHYAKIICQNYKDLSKQLEQQENDNLITINLGASRLMIEYGITNLISKCVQKFSNIRFRIHEGSEQELAQLINEGKIDISFLRSPHPPHDNHSFTYIEESLCAIVHESHPLAYVSQIDLSMLENEQLYLPPEFALEHQAFLNYCEEQQFYPLISFTAPRIENLLEMVNTNNGVALIMEQQANYYVTSPLKIVQLNSPIKLYINVNVHNHLIASKEVAYLLELAKKHRN</sequence>
<dbReference type="AlphaFoldDB" id="A0A4V2KW14"/>
<dbReference type="Gene3D" id="1.10.10.10">
    <property type="entry name" value="Winged helix-like DNA-binding domain superfamily/Winged helix DNA-binding domain"/>
    <property type="match status" value="1"/>
</dbReference>
<dbReference type="RefSeq" id="WP_002492482.1">
    <property type="nucleotide sequence ID" value="NZ_CP023539.1"/>
</dbReference>
<keyword evidence="2" id="KW-0805">Transcription regulation</keyword>
<keyword evidence="3" id="KW-0238">DNA-binding</keyword>
<reference evidence="6 7" key="1">
    <citation type="journal article" date="2019" name="Sci. Transl. Med.">
        <title>Quorum sensing between bacterial species on the skin protects against epidermal injury in atopic dermatitis.</title>
        <authorList>
            <person name="Williams M.R."/>
        </authorList>
    </citation>
    <scope>NUCLEOTIDE SEQUENCE [LARGE SCALE GENOMIC DNA]</scope>
    <source>
        <strain evidence="6 7">E7</strain>
    </source>
</reference>
<comment type="caution">
    <text evidence="6">The sequence shown here is derived from an EMBL/GenBank/DDBJ whole genome shotgun (WGS) entry which is preliminary data.</text>
</comment>
<organism evidence="6 7">
    <name type="scientific">Staphylococcus lugdunensis</name>
    <dbReference type="NCBI Taxonomy" id="28035"/>
    <lineage>
        <taxon>Bacteria</taxon>
        <taxon>Bacillati</taxon>
        <taxon>Bacillota</taxon>
        <taxon>Bacilli</taxon>
        <taxon>Bacillales</taxon>
        <taxon>Staphylococcaceae</taxon>
        <taxon>Staphylococcus</taxon>
    </lineage>
</organism>
<dbReference type="Pfam" id="PF00126">
    <property type="entry name" value="HTH_1"/>
    <property type="match status" value="1"/>
</dbReference>
<dbReference type="GO" id="GO:0003677">
    <property type="term" value="F:DNA binding"/>
    <property type="evidence" value="ECO:0007669"/>
    <property type="project" value="UniProtKB-KW"/>
</dbReference>
<dbReference type="PANTHER" id="PTHR30419">
    <property type="entry name" value="HTH-TYPE TRANSCRIPTIONAL REGULATOR YBHD"/>
    <property type="match status" value="1"/>
</dbReference>
<dbReference type="Pfam" id="PF03466">
    <property type="entry name" value="LysR_substrate"/>
    <property type="match status" value="1"/>
</dbReference>
<accession>A0A4V2KW14</accession>
<protein>
    <submittedName>
        <fullName evidence="6">LysR family transcriptional regulator</fullName>
    </submittedName>
</protein>
<dbReference type="Gene3D" id="3.40.190.290">
    <property type="match status" value="1"/>
</dbReference>
<evidence type="ECO:0000256" key="1">
    <source>
        <dbReference type="ARBA" id="ARBA00009437"/>
    </source>
</evidence>